<dbReference type="GO" id="GO:0005886">
    <property type="term" value="C:plasma membrane"/>
    <property type="evidence" value="ECO:0007669"/>
    <property type="project" value="UniProtKB-SubCell"/>
</dbReference>
<dbReference type="AlphaFoldDB" id="A0AAN8WUM5"/>
<keyword evidence="8" id="KW-1185">Reference proteome</keyword>
<dbReference type="Proteomes" id="UP001381693">
    <property type="component" value="Unassembled WGS sequence"/>
</dbReference>
<comment type="function">
    <text evidence="6">Forms chloride channels.</text>
</comment>
<comment type="similarity">
    <text evidence="5 6">Belongs to the anion channel-forming bestrophin (TC 1.A.46) family. Calcium-sensitive chloride channel subfamily.</text>
</comment>
<keyword evidence="6" id="KW-0406">Ion transport</keyword>
<dbReference type="GO" id="GO:0034707">
    <property type="term" value="C:chloride channel complex"/>
    <property type="evidence" value="ECO:0007669"/>
    <property type="project" value="UniProtKB-KW"/>
</dbReference>
<dbReference type="EMBL" id="JAXCGZ010017795">
    <property type="protein sequence ID" value="KAK7067724.1"/>
    <property type="molecule type" value="Genomic_DNA"/>
</dbReference>
<keyword evidence="6" id="KW-0813">Transport</keyword>
<feature type="transmembrane region" description="Helical" evidence="6">
    <location>
        <begin position="76"/>
        <end position="95"/>
    </location>
</feature>
<name>A0AAN8WUM5_HALRR</name>
<evidence type="ECO:0000313" key="7">
    <source>
        <dbReference type="EMBL" id="KAK7067724.1"/>
    </source>
</evidence>
<keyword evidence="6" id="KW-0869">Chloride channel</keyword>
<evidence type="ECO:0000256" key="2">
    <source>
        <dbReference type="ARBA" id="ARBA00022692"/>
    </source>
</evidence>
<feature type="non-terminal residue" evidence="7">
    <location>
        <position position="161"/>
    </location>
</feature>
<reference evidence="7 8" key="1">
    <citation type="submission" date="2023-11" db="EMBL/GenBank/DDBJ databases">
        <title>Halocaridina rubra genome assembly.</title>
        <authorList>
            <person name="Smith C."/>
        </authorList>
    </citation>
    <scope>NUCLEOTIDE SEQUENCE [LARGE SCALE GENOMIC DNA]</scope>
    <source>
        <strain evidence="7">EP-1</strain>
        <tissue evidence="7">Whole</tissue>
    </source>
</reference>
<evidence type="ECO:0000256" key="6">
    <source>
        <dbReference type="RuleBase" id="RU363126"/>
    </source>
</evidence>
<feature type="transmembrane region" description="Helical" evidence="6">
    <location>
        <begin position="37"/>
        <end position="55"/>
    </location>
</feature>
<comment type="caution">
    <text evidence="7">The sequence shown here is derived from an EMBL/GenBank/DDBJ whole genome shotgun (WGS) entry which is preliminary data.</text>
</comment>
<evidence type="ECO:0000256" key="5">
    <source>
        <dbReference type="ARBA" id="ARBA00034769"/>
    </source>
</evidence>
<evidence type="ECO:0000313" key="8">
    <source>
        <dbReference type="Proteomes" id="UP001381693"/>
    </source>
</evidence>
<dbReference type="InterPro" id="IPR000615">
    <property type="entry name" value="Bestrophin"/>
</dbReference>
<dbReference type="PANTHER" id="PTHR10736">
    <property type="entry name" value="BESTROPHIN"/>
    <property type="match status" value="1"/>
</dbReference>
<accession>A0AAN8WUM5</accession>
<sequence>MTVKYTQKVANQRGFGSFAGLLLRWRGSVYKMVWQDMAVYILLYYSISFIYRFALFEYQKRIFENIVLNCAQFRNMVPISFVLGFYVSLVVNRWWGTYKNIPWPDTTALLLATHIQGQDATSREIRSTVMRYVNLTIAITFSMVSPSVKRKYTSLENFVMA</sequence>
<keyword evidence="6" id="KW-0868">Chloride</keyword>
<keyword evidence="2 6" id="KW-0812">Transmembrane</keyword>
<dbReference type="GO" id="GO:0005254">
    <property type="term" value="F:chloride channel activity"/>
    <property type="evidence" value="ECO:0007669"/>
    <property type="project" value="UniProtKB-KW"/>
</dbReference>
<keyword evidence="6" id="KW-1003">Cell membrane</keyword>
<keyword evidence="4 6" id="KW-0472">Membrane</keyword>
<gene>
    <name evidence="7" type="ORF">SK128_005842</name>
</gene>
<organism evidence="7 8">
    <name type="scientific">Halocaridina rubra</name>
    <name type="common">Hawaiian red shrimp</name>
    <dbReference type="NCBI Taxonomy" id="373956"/>
    <lineage>
        <taxon>Eukaryota</taxon>
        <taxon>Metazoa</taxon>
        <taxon>Ecdysozoa</taxon>
        <taxon>Arthropoda</taxon>
        <taxon>Crustacea</taxon>
        <taxon>Multicrustacea</taxon>
        <taxon>Malacostraca</taxon>
        <taxon>Eumalacostraca</taxon>
        <taxon>Eucarida</taxon>
        <taxon>Decapoda</taxon>
        <taxon>Pleocyemata</taxon>
        <taxon>Caridea</taxon>
        <taxon>Atyoidea</taxon>
        <taxon>Atyidae</taxon>
        <taxon>Halocaridina</taxon>
    </lineage>
</organism>
<evidence type="ECO:0000256" key="3">
    <source>
        <dbReference type="ARBA" id="ARBA00022989"/>
    </source>
</evidence>
<keyword evidence="3 6" id="KW-1133">Transmembrane helix</keyword>
<evidence type="ECO:0000256" key="1">
    <source>
        <dbReference type="ARBA" id="ARBA00004370"/>
    </source>
</evidence>
<comment type="subcellular location">
    <subcellularLocation>
        <location evidence="6">Cell membrane</location>
        <topology evidence="6">Multi-pass membrane protein</topology>
    </subcellularLocation>
    <subcellularLocation>
        <location evidence="1">Membrane</location>
    </subcellularLocation>
</comment>
<protein>
    <recommendedName>
        <fullName evidence="6">Bestrophin homolog</fullName>
    </recommendedName>
</protein>
<proteinExistence type="inferred from homology"/>
<dbReference type="PANTHER" id="PTHR10736:SF65">
    <property type="entry name" value="BESTROPHIN 1, ISOFORM C-RELATED"/>
    <property type="match status" value="1"/>
</dbReference>
<dbReference type="InterPro" id="IPR021134">
    <property type="entry name" value="Bestrophin-like"/>
</dbReference>
<keyword evidence="6" id="KW-0407">Ion channel</keyword>
<evidence type="ECO:0000256" key="4">
    <source>
        <dbReference type="ARBA" id="ARBA00023136"/>
    </source>
</evidence>
<dbReference type="Pfam" id="PF01062">
    <property type="entry name" value="Bestrophin"/>
    <property type="match status" value="1"/>
</dbReference>